<dbReference type="EMBL" id="MU006872">
    <property type="protein sequence ID" value="KAF2634085.1"/>
    <property type="molecule type" value="Genomic_DNA"/>
</dbReference>
<protein>
    <submittedName>
        <fullName evidence="2">Uncharacterized protein</fullName>
    </submittedName>
</protein>
<sequence>MPQLRLLTSTSSVGHFPIQSLHLLLLLMLWTKDTLGSAVYTVIIAVLGLFLPSVLYPSFPAWLPKSPHFTNTDAILSSPPIHPISEHIALFTAASC</sequence>
<evidence type="ECO:0000313" key="3">
    <source>
        <dbReference type="Proteomes" id="UP000799753"/>
    </source>
</evidence>
<evidence type="ECO:0000313" key="2">
    <source>
        <dbReference type="EMBL" id="KAF2634085.1"/>
    </source>
</evidence>
<gene>
    <name evidence="2" type="ORF">P280DRAFT_335744</name>
</gene>
<dbReference type="AlphaFoldDB" id="A0A6A6RG37"/>
<proteinExistence type="predicted"/>
<feature type="transmembrane region" description="Helical" evidence="1">
    <location>
        <begin position="37"/>
        <end position="56"/>
    </location>
</feature>
<keyword evidence="3" id="KW-1185">Reference proteome</keyword>
<dbReference type="Proteomes" id="UP000799753">
    <property type="component" value="Unassembled WGS sequence"/>
</dbReference>
<keyword evidence="1" id="KW-1133">Transmembrane helix</keyword>
<evidence type="ECO:0000256" key="1">
    <source>
        <dbReference type="SAM" id="Phobius"/>
    </source>
</evidence>
<keyword evidence="1" id="KW-0812">Transmembrane</keyword>
<reference evidence="2" key="1">
    <citation type="journal article" date="2020" name="Stud. Mycol.">
        <title>101 Dothideomycetes genomes: a test case for predicting lifestyles and emergence of pathogens.</title>
        <authorList>
            <person name="Haridas S."/>
            <person name="Albert R."/>
            <person name="Binder M."/>
            <person name="Bloem J."/>
            <person name="Labutti K."/>
            <person name="Salamov A."/>
            <person name="Andreopoulos B."/>
            <person name="Baker S."/>
            <person name="Barry K."/>
            <person name="Bills G."/>
            <person name="Bluhm B."/>
            <person name="Cannon C."/>
            <person name="Castanera R."/>
            <person name="Culley D."/>
            <person name="Daum C."/>
            <person name="Ezra D."/>
            <person name="Gonzalez J."/>
            <person name="Henrissat B."/>
            <person name="Kuo A."/>
            <person name="Liang C."/>
            <person name="Lipzen A."/>
            <person name="Lutzoni F."/>
            <person name="Magnuson J."/>
            <person name="Mondo S."/>
            <person name="Nolan M."/>
            <person name="Ohm R."/>
            <person name="Pangilinan J."/>
            <person name="Park H.-J."/>
            <person name="Ramirez L."/>
            <person name="Alfaro M."/>
            <person name="Sun H."/>
            <person name="Tritt A."/>
            <person name="Yoshinaga Y."/>
            <person name="Zwiers L.-H."/>
            <person name="Turgeon B."/>
            <person name="Goodwin S."/>
            <person name="Spatafora J."/>
            <person name="Crous P."/>
            <person name="Grigoriev I."/>
        </authorList>
    </citation>
    <scope>NUCLEOTIDE SEQUENCE</scope>
    <source>
        <strain evidence="2">CBS 473.64</strain>
    </source>
</reference>
<name>A0A6A6RG37_9PLEO</name>
<accession>A0A6A6RG37</accession>
<organism evidence="2 3">
    <name type="scientific">Massarina eburnea CBS 473.64</name>
    <dbReference type="NCBI Taxonomy" id="1395130"/>
    <lineage>
        <taxon>Eukaryota</taxon>
        <taxon>Fungi</taxon>
        <taxon>Dikarya</taxon>
        <taxon>Ascomycota</taxon>
        <taxon>Pezizomycotina</taxon>
        <taxon>Dothideomycetes</taxon>
        <taxon>Pleosporomycetidae</taxon>
        <taxon>Pleosporales</taxon>
        <taxon>Massarineae</taxon>
        <taxon>Massarinaceae</taxon>
        <taxon>Massarina</taxon>
    </lineage>
</organism>
<keyword evidence="1" id="KW-0472">Membrane</keyword>